<keyword evidence="2" id="KW-0378">Hydrolase</keyword>
<evidence type="ECO:0000313" key="4">
    <source>
        <dbReference type="Proteomes" id="UP001500880"/>
    </source>
</evidence>
<dbReference type="PANTHER" id="PTHR11080:SF2">
    <property type="entry name" value="LD05707P"/>
    <property type="match status" value="1"/>
</dbReference>
<dbReference type="Proteomes" id="UP001500880">
    <property type="component" value="Unassembled WGS sequence"/>
</dbReference>
<gene>
    <name evidence="3" type="ORF">GCM10008986_31270</name>
</gene>
<comment type="caution">
    <text evidence="3">The sequence shown here is derived from an EMBL/GenBank/DDBJ whole genome shotgun (WGS) entry which is preliminary data.</text>
</comment>
<dbReference type="InterPro" id="IPR052347">
    <property type="entry name" value="Isochorismatase_Nicotinamidase"/>
</dbReference>
<evidence type="ECO:0000256" key="2">
    <source>
        <dbReference type="ARBA" id="ARBA00022801"/>
    </source>
</evidence>
<comment type="similarity">
    <text evidence="1">Belongs to the isochorismatase family.</text>
</comment>
<dbReference type="RefSeq" id="WP_343843129.1">
    <property type="nucleotide sequence ID" value="NZ_BAAADO010000007.1"/>
</dbReference>
<name>A0ABN1BMW9_9BACI</name>
<protein>
    <recommendedName>
        <fullName evidence="5">Nicotinamidase-related amidase</fullName>
    </recommendedName>
</protein>
<accession>A0ABN1BMW9</accession>
<dbReference type="InterPro" id="IPR036380">
    <property type="entry name" value="Isochorismatase-like_sf"/>
</dbReference>
<dbReference type="SUPFAM" id="SSF52499">
    <property type="entry name" value="Isochorismatase-like hydrolases"/>
    <property type="match status" value="1"/>
</dbReference>
<dbReference type="EMBL" id="BAAADO010000007">
    <property type="protein sequence ID" value="GAA0501536.1"/>
    <property type="molecule type" value="Genomic_DNA"/>
</dbReference>
<evidence type="ECO:0008006" key="5">
    <source>
        <dbReference type="Google" id="ProtNLM"/>
    </source>
</evidence>
<reference evidence="3 4" key="1">
    <citation type="journal article" date="2019" name="Int. J. Syst. Evol. Microbiol.">
        <title>The Global Catalogue of Microorganisms (GCM) 10K type strain sequencing project: providing services to taxonomists for standard genome sequencing and annotation.</title>
        <authorList>
            <consortium name="The Broad Institute Genomics Platform"/>
            <consortium name="The Broad Institute Genome Sequencing Center for Infectious Disease"/>
            <person name="Wu L."/>
            <person name="Ma J."/>
        </authorList>
    </citation>
    <scope>NUCLEOTIDE SEQUENCE [LARGE SCALE GENOMIC DNA]</scope>
    <source>
        <strain evidence="3 4">JCM 12389</strain>
    </source>
</reference>
<dbReference type="PANTHER" id="PTHR11080">
    <property type="entry name" value="PYRAZINAMIDASE/NICOTINAMIDASE"/>
    <property type="match status" value="1"/>
</dbReference>
<sequence length="304" mass="35335">MSLQAFERIVDVNRIGEPDNQPLGSLLAQNQSARKSSMDQEKTLLLAIDLQNDFMDAGALGVPGAKQDMERLLHFMYRHFEDITHVMASIDTHKPQQIFHPCWWHDDKGNEPEPLTIIEWKDVKEGKWLPRFYPEQSRTYVQKLEETSKQKLCIWPYHCLKGSYGVALEGQFARMAYVHSLLRDYELKTVVKGEDPLSEMYGILQPEYSEKNLVREDVVEQIKSYDNIVVAGQAKSHCVIETVKQIIEHLKKDRNHFHHLYVLTDCMSSIPGFEEETNKEFAQLKEDYGMQLITSEEWASFKGR</sequence>
<keyword evidence="4" id="KW-1185">Reference proteome</keyword>
<organism evidence="3 4">
    <name type="scientific">Salinibacillus aidingensis</name>
    <dbReference type="NCBI Taxonomy" id="237684"/>
    <lineage>
        <taxon>Bacteria</taxon>
        <taxon>Bacillati</taxon>
        <taxon>Bacillota</taxon>
        <taxon>Bacilli</taxon>
        <taxon>Bacillales</taxon>
        <taxon>Bacillaceae</taxon>
        <taxon>Salinibacillus</taxon>
    </lineage>
</organism>
<evidence type="ECO:0000313" key="3">
    <source>
        <dbReference type="EMBL" id="GAA0501536.1"/>
    </source>
</evidence>
<proteinExistence type="inferred from homology"/>
<evidence type="ECO:0000256" key="1">
    <source>
        <dbReference type="ARBA" id="ARBA00006336"/>
    </source>
</evidence>
<dbReference type="Gene3D" id="3.40.50.850">
    <property type="entry name" value="Isochorismatase-like"/>
    <property type="match status" value="1"/>
</dbReference>